<name>A0ACD5Z3N1_AVESA</name>
<dbReference type="Proteomes" id="UP001732700">
    <property type="component" value="Chromosome 6C"/>
</dbReference>
<evidence type="ECO:0000313" key="2">
    <source>
        <dbReference type="Proteomes" id="UP001732700"/>
    </source>
</evidence>
<proteinExistence type="predicted"/>
<reference evidence="1" key="1">
    <citation type="submission" date="2021-05" db="EMBL/GenBank/DDBJ databases">
        <authorList>
            <person name="Scholz U."/>
            <person name="Mascher M."/>
            <person name="Fiebig A."/>
        </authorList>
    </citation>
    <scope>NUCLEOTIDE SEQUENCE [LARGE SCALE GENOMIC DNA]</scope>
</reference>
<sequence length="738" mass="83690">MAAMSAATSLLAQPLPEGAAVREAVIHPVEGGAPAEPPIAGLERAAGRAPLRRPEKRSSIRQRGTQARYRRDGDHNTRRFGDGLSIGSSRLCRSPDYEPDCEVSYIDSLDHGFSSSDKENARPGRKRHLDDALFEFFRKEAIKSLKNNFSNFCYHSDLSAQNKRIKGHVIGRDDFTCYSIKYYWDVLNSLSNRRKEVIRNFGFGCLLFFEKSEIPSAFVRWLASCLDPISSQIIVDDCKFIPISKEFVHHVIGLPNSGSVPIPDSEGGAKFIMSMFGLRELPHITFFGNKLKSKEVLTDKEIFVCFMVVALNCFLLPTMDEYPNTDYMSILDEPSSAIGVDFCLLVYEHLISGISKFNRICKLNGRKPKSFEFCYYALAVYYLDSLDFGVRMLDQSVPRISVWKGNLIKFFSELDYKKKNIFGKRQLKKNLAHCYREFGDVGDCKSENDASAEQFDSCFSGGFKLSLHKRFGKSLDVKIIDGVAESIQSAHFANVQSVQKCELMVNNVLNVLIVSKSFDNAPSEPTNVLGQDKCIFDHDVTESDIASKLDFISPNAFLKVSGSSKLGGKFVNNPATPDYVSSKAAELGTFNTAPAIEPMVKLFFPICRMRHWFTFCVDFKYRAFIFLDSLYNKDDDFHTSIKKRLINNFTKLWKLIFNSEDNIFRNFGVLYANVPKQNNPDDCGVFTMKFMEVFKPDLDMRRFFSTIDILNIRIHLANKLYFCPRNQADKSLVLNYGS</sequence>
<keyword evidence="2" id="KW-1185">Reference proteome</keyword>
<organism evidence="1 2">
    <name type="scientific">Avena sativa</name>
    <name type="common">Oat</name>
    <dbReference type="NCBI Taxonomy" id="4498"/>
    <lineage>
        <taxon>Eukaryota</taxon>
        <taxon>Viridiplantae</taxon>
        <taxon>Streptophyta</taxon>
        <taxon>Embryophyta</taxon>
        <taxon>Tracheophyta</taxon>
        <taxon>Spermatophyta</taxon>
        <taxon>Magnoliopsida</taxon>
        <taxon>Liliopsida</taxon>
        <taxon>Poales</taxon>
        <taxon>Poaceae</taxon>
        <taxon>BOP clade</taxon>
        <taxon>Pooideae</taxon>
        <taxon>Poodae</taxon>
        <taxon>Poeae</taxon>
        <taxon>Poeae Chloroplast Group 1 (Aveneae type)</taxon>
        <taxon>Aveninae</taxon>
        <taxon>Avena</taxon>
    </lineage>
</organism>
<reference evidence="1" key="2">
    <citation type="submission" date="2025-09" db="UniProtKB">
        <authorList>
            <consortium name="EnsemblPlants"/>
        </authorList>
    </citation>
    <scope>IDENTIFICATION</scope>
</reference>
<accession>A0ACD5Z3N1</accession>
<protein>
    <submittedName>
        <fullName evidence="1">Uncharacterized protein</fullName>
    </submittedName>
</protein>
<dbReference type="EnsemblPlants" id="AVESA.00010b.r2.6CG1091220.1">
    <property type="protein sequence ID" value="AVESA.00010b.r2.6CG1091220.1.CDS"/>
    <property type="gene ID" value="AVESA.00010b.r2.6CG1091220"/>
</dbReference>
<evidence type="ECO:0000313" key="1">
    <source>
        <dbReference type="EnsemblPlants" id="AVESA.00010b.r2.6CG1091220.1.CDS"/>
    </source>
</evidence>